<comment type="caution">
    <text evidence="1">The sequence shown here is derived from an EMBL/GenBank/DDBJ whole genome shotgun (WGS) entry which is preliminary data.</text>
</comment>
<accession>A0A9E2NYM8</accession>
<evidence type="ECO:0000313" key="1">
    <source>
        <dbReference type="EMBL" id="MBU3849767.1"/>
    </source>
</evidence>
<dbReference type="AlphaFoldDB" id="A0A9E2NYM8"/>
<reference evidence="1" key="1">
    <citation type="journal article" date="2021" name="PeerJ">
        <title>Extensive microbial diversity within the chicken gut microbiome revealed by metagenomics and culture.</title>
        <authorList>
            <person name="Gilroy R."/>
            <person name="Ravi A."/>
            <person name="Getino M."/>
            <person name="Pursley I."/>
            <person name="Horton D.L."/>
            <person name="Alikhan N.F."/>
            <person name="Baker D."/>
            <person name="Gharbi K."/>
            <person name="Hall N."/>
            <person name="Watson M."/>
            <person name="Adriaenssens E.M."/>
            <person name="Foster-Nyarko E."/>
            <person name="Jarju S."/>
            <person name="Secka A."/>
            <person name="Antonio M."/>
            <person name="Oren A."/>
            <person name="Chaudhuri R.R."/>
            <person name="La Ragione R."/>
            <person name="Hildebrand F."/>
            <person name="Pallen M.J."/>
        </authorList>
    </citation>
    <scope>NUCLEOTIDE SEQUENCE</scope>
    <source>
        <strain evidence="1">Gambia15-2214</strain>
    </source>
</reference>
<organism evidence="1 2">
    <name type="scientific">Candidatus Treponema excrementipullorum</name>
    <dbReference type="NCBI Taxonomy" id="2838768"/>
    <lineage>
        <taxon>Bacteria</taxon>
        <taxon>Pseudomonadati</taxon>
        <taxon>Spirochaetota</taxon>
        <taxon>Spirochaetia</taxon>
        <taxon>Spirochaetales</taxon>
        <taxon>Treponemataceae</taxon>
        <taxon>Treponema</taxon>
    </lineage>
</organism>
<reference evidence="1" key="2">
    <citation type="submission" date="2021-04" db="EMBL/GenBank/DDBJ databases">
        <authorList>
            <person name="Gilroy R."/>
        </authorList>
    </citation>
    <scope>NUCLEOTIDE SEQUENCE</scope>
    <source>
        <strain evidence="1">Gambia15-2214</strain>
    </source>
</reference>
<dbReference type="EMBL" id="JAHLFV010000100">
    <property type="protein sequence ID" value="MBU3849767.1"/>
    <property type="molecule type" value="Genomic_DNA"/>
</dbReference>
<proteinExistence type="predicted"/>
<gene>
    <name evidence="1" type="ORF">IAA16_04300</name>
</gene>
<sequence length="454" mass="52638">MYIILYISGCNFINFNTISVKFFDISEEFFYKNELCFSFSEVPALESVKKVLVLKENKTPVDFNIRQEGNYFFIKPKRGWISQAHYELFLTGMVAMLSGGHYSFDEYIFFTYGTPEDFFYLQSFENPQFSQLHTTDTVILRFNCEVDKNSFYTSFKLSPHIAVEYDFSSTGDVYVIPLEPWKLNTRYTWSVSQLRSKNNALINKSYSEDFVYRENTEFPVLEHMYGSSDSGMLRDREPITLLFSKSMDTSSLEKSIFVTPSMPGVLRSTEIPGEYKWFPSRNWQQETEYRFFVSNSAKDCDGLSLQKSYEKFFSVFNSYLTVDYIHFLYNEKPINLKQDSLKNLSAKLDTDSEYNSLPISVVFSSPIPEENRIVAVEGIGLSCIFPITGARPILYKVDWDESGKIVTLYWNNITVSSQDVIYYYELKITGGEKAVTNVLGDYLKEDVCVTFACQ</sequence>
<dbReference type="Proteomes" id="UP000823914">
    <property type="component" value="Unassembled WGS sequence"/>
</dbReference>
<dbReference type="Gene3D" id="2.60.40.3710">
    <property type="match status" value="1"/>
</dbReference>
<name>A0A9E2NYM8_9SPIR</name>
<protein>
    <recommendedName>
        <fullName evidence="3">Ig-like domain-containing protein</fullName>
    </recommendedName>
</protein>
<evidence type="ECO:0008006" key="3">
    <source>
        <dbReference type="Google" id="ProtNLM"/>
    </source>
</evidence>
<evidence type="ECO:0000313" key="2">
    <source>
        <dbReference type="Proteomes" id="UP000823914"/>
    </source>
</evidence>